<feature type="transmembrane region" description="Helical" evidence="4">
    <location>
        <begin position="374"/>
        <end position="394"/>
    </location>
</feature>
<feature type="transmembrane region" description="Helical" evidence="4">
    <location>
        <begin position="106"/>
        <end position="122"/>
    </location>
</feature>
<evidence type="ECO:0000259" key="5">
    <source>
        <dbReference type="PROSITE" id="PS50850"/>
    </source>
</evidence>
<feature type="transmembrane region" description="Helical" evidence="4">
    <location>
        <begin position="257"/>
        <end position="278"/>
    </location>
</feature>
<name>A0A4D7QT09_9HYPH</name>
<evidence type="ECO:0000256" key="3">
    <source>
        <dbReference type="ARBA" id="ARBA00023136"/>
    </source>
</evidence>
<dbReference type="Gene3D" id="1.20.1250.20">
    <property type="entry name" value="MFS general substrate transporter like domains"/>
    <property type="match status" value="2"/>
</dbReference>
<evidence type="ECO:0000313" key="7">
    <source>
        <dbReference type="Proteomes" id="UP000298588"/>
    </source>
</evidence>
<reference evidence="6 7" key="1">
    <citation type="submission" date="2019-04" db="EMBL/GenBank/DDBJ databases">
        <title>Phreatobacter aquaticus sp. nov.</title>
        <authorList>
            <person name="Choi A."/>
            <person name="Baek K."/>
        </authorList>
    </citation>
    <scope>NUCLEOTIDE SEQUENCE [LARGE SCALE GENOMIC DNA]</scope>
    <source>
        <strain evidence="6 7">NMCR1094</strain>
    </source>
</reference>
<feature type="transmembrane region" description="Helical" evidence="4">
    <location>
        <begin position="290"/>
        <end position="308"/>
    </location>
</feature>
<organism evidence="6 7">
    <name type="scientific">Phreatobacter aquaticus</name>
    <dbReference type="NCBI Taxonomy" id="2570229"/>
    <lineage>
        <taxon>Bacteria</taxon>
        <taxon>Pseudomonadati</taxon>
        <taxon>Pseudomonadota</taxon>
        <taxon>Alphaproteobacteria</taxon>
        <taxon>Hyphomicrobiales</taxon>
        <taxon>Phreatobacteraceae</taxon>
        <taxon>Phreatobacter</taxon>
    </lineage>
</organism>
<feature type="transmembrane region" description="Helical" evidence="4">
    <location>
        <begin position="143"/>
        <end position="164"/>
    </location>
</feature>
<dbReference type="EMBL" id="CP039865">
    <property type="protein sequence ID" value="QCK88207.1"/>
    <property type="molecule type" value="Genomic_DNA"/>
</dbReference>
<feature type="transmembrane region" description="Helical" evidence="4">
    <location>
        <begin position="53"/>
        <end position="74"/>
    </location>
</feature>
<dbReference type="AlphaFoldDB" id="A0A4D7QT09"/>
<dbReference type="PROSITE" id="PS50850">
    <property type="entry name" value="MFS"/>
    <property type="match status" value="1"/>
</dbReference>
<dbReference type="GO" id="GO:0022857">
    <property type="term" value="F:transmembrane transporter activity"/>
    <property type="evidence" value="ECO:0007669"/>
    <property type="project" value="InterPro"/>
</dbReference>
<dbReference type="PANTHER" id="PTHR43129:SF1">
    <property type="entry name" value="FOSMIDOMYCIN RESISTANCE PROTEIN"/>
    <property type="match status" value="1"/>
</dbReference>
<evidence type="ECO:0000313" key="6">
    <source>
        <dbReference type="EMBL" id="QCK88207.1"/>
    </source>
</evidence>
<dbReference type="RefSeq" id="WP_137101535.1">
    <property type="nucleotide sequence ID" value="NZ_CP039865.1"/>
</dbReference>
<dbReference type="CDD" id="cd17478">
    <property type="entry name" value="MFS_FsR"/>
    <property type="match status" value="1"/>
</dbReference>
<dbReference type="GO" id="GO:0005886">
    <property type="term" value="C:plasma membrane"/>
    <property type="evidence" value="ECO:0007669"/>
    <property type="project" value="TreeGrafter"/>
</dbReference>
<evidence type="ECO:0000256" key="4">
    <source>
        <dbReference type="SAM" id="Phobius"/>
    </source>
</evidence>
<feature type="transmembrane region" description="Helical" evidence="4">
    <location>
        <begin position="170"/>
        <end position="189"/>
    </location>
</feature>
<feature type="transmembrane region" description="Helical" evidence="4">
    <location>
        <begin position="81"/>
        <end position="100"/>
    </location>
</feature>
<proteinExistence type="predicted"/>
<dbReference type="Pfam" id="PF07690">
    <property type="entry name" value="MFS_1"/>
    <property type="match status" value="1"/>
</dbReference>
<dbReference type="InterPro" id="IPR011701">
    <property type="entry name" value="MFS"/>
</dbReference>
<keyword evidence="2 4" id="KW-1133">Transmembrane helix</keyword>
<protein>
    <submittedName>
        <fullName evidence="6">MFS transporter</fullName>
    </submittedName>
</protein>
<evidence type="ECO:0000256" key="2">
    <source>
        <dbReference type="ARBA" id="ARBA00022989"/>
    </source>
</evidence>
<gene>
    <name evidence="6" type="ORF">E8L99_21820</name>
</gene>
<keyword evidence="7" id="KW-1185">Reference proteome</keyword>
<dbReference type="OrthoDB" id="9770492at2"/>
<dbReference type="PANTHER" id="PTHR43129">
    <property type="entry name" value="FOSMIDOMYCIN RESISTANCE PROTEIN"/>
    <property type="match status" value="1"/>
</dbReference>
<feature type="transmembrane region" description="Helical" evidence="4">
    <location>
        <begin position="348"/>
        <end position="368"/>
    </location>
</feature>
<dbReference type="SUPFAM" id="SSF103473">
    <property type="entry name" value="MFS general substrate transporter"/>
    <property type="match status" value="1"/>
</dbReference>
<feature type="transmembrane region" description="Helical" evidence="4">
    <location>
        <begin position="220"/>
        <end position="237"/>
    </location>
</feature>
<sequence length="401" mass="42488">MSSITLSPAASRPLMPVLAALSLAHMLNDLIQSMIPAIYPLIKETYRLDFAEIGLITLAFQVTSSLLQPVLGYVTDRRPWPYAMVAGMVSTLCGLIGLAFSVSYPMVLVSAALVGLGSAVFHPEATRMARHASAGRQGLAQGVFQIGGHAGYAAGPLIAAALVVPRGQQSLAWLSIVALAAMVLMTWTAGRYVALRREQAAAESDETQTVQGAALPTRHVLFAMAILIVLLFSKNAYSAVFQSYYTFYLIERFGVTLQASQVMLFAYLVVGALGVIIGGMIGDRIGRDRVIWLSIVGALPFALALPYADLFWTGVIAVMISLIMASAFSAILIFAIDLVPHRVGLVGGLFYGLAFGLGGIAAAGLGAIADRVGIIQVFSICAWLPAMGLLTFLLPRANRPA</sequence>
<keyword evidence="3 4" id="KW-0472">Membrane</keyword>
<feature type="transmembrane region" description="Helical" evidence="4">
    <location>
        <begin position="314"/>
        <end position="336"/>
    </location>
</feature>
<evidence type="ECO:0000256" key="1">
    <source>
        <dbReference type="ARBA" id="ARBA00022692"/>
    </source>
</evidence>
<keyword evidence="1 4" id="KW-0812">Transmembrane</keyword>
<dbReference type="Proteomes" id="UP000298588">
    <property type="component" value="Chromosome"/>
</dbReference>
<dbReference type="InterPro" id="IPR020846">
    <property type="entry name" value="MFS_dom"/>
</dbReference>
<dbReference type="InterPro" id="IPR036259">
    <property type="entry name" value="MFS_trans_sf"/>
</dbReference>
<dbReference type="KEGG" id="paqt:E8L99_21820"/>
<feature type="domain" description="Major facilitator superfamily (MFS) profile" evidence="5">
    <location>
        <begin position="17"/>
        <end position="400"/>
    </location>
</feature>
<accession>A0A4D7QT09</accession>